<dbReference type="EMBL" id="LT960611">
    <property type="protein sequence ID" value="SON49629.1"/>
    <property type="molecule type" value="Genomic_DNA"/>
</dbReference>
<dbReference type="AlphaFoldDB" id="A0A2N8ZCK0"/>
<evidence type="ECO:0000256" key="6">
    <source>
        <dbReference type="ARBA" id="ARBA00050652"/>
    </source>
</evidence>
<dbReference type="InterPro" id="IPR042221">
    <property type="entry name" value="Leu/Phe-tRNA_Trfase_N"/>
</dbReference>
<dbReference type="Gene3D" id="3.40.630.70">
    <property type="entry name" value="Leucyl/phenylalanyl-tRNA-protein transferase, C-terminal domain"/>
    <property type="match status" value="1"/>
</dbReference>
<dbReference type="InterPro" id="IPR016181">
    <property type="entry name" value="Acyl_CoA_acyltransferase"/>
</dbReference>
<dbReference type="RefSeq" id="WP_102522262.1">
    <property type="nucleotide sequence ID" value="NZ_LT960611.1"/>
</dbReference>
<dbReference type="GO" id="GO:0005737">
    <property type="term" value="C:cytoplasm"/>
    <property type="evidence" value="ECO:0007669"/>
    <property type="project" value="UniProtKB-SubCell"/>
</dbReference>
<comment type="function">
    <text evidence="8 15">Functions in the N-end rule pathway of protein degradation where it conjugates Leu, Phe and, less efficiently, Met from aminoacyl-tRNAs to the N-termini of proteins containing an N-terminal arginine or lysine.</text>
</comment>
<sequence length="241" mass="27444">MTIYLPELSVNTEDFPPCHEALNEPDGLLAMGGDLHPNRILAAYNQGIFPWFSEGDPILWWSPQIRALFDPKTFKPSKSLKKFFRKSNYRVSINLVTHQIIGLCASTRPAEETWILPEMQQAYQALADLGHCHSIEVWQDDEIIGGLYGLQIGQVFCGESMFSLKSNASKIALWHLCEHLNRNAGMLIDCQMMNEHLESLGAIESMRSDFLQELSVLRSKNVFEECYQPQWLPSPLSEELT</sequence>
<dbReference type="InterPro" id="IPR042203">
    <property type="entry name" value="Leu/Phe-tRNA_Trfase_C"/>
</dbReference>
<comment type="catalytic activity">
    <reaction evidence="7 15">
        <text>N-terminal L-lysyl-[protein] + L-leucyl-tRNA(Leu) = N-terminal L-leucyl-L-lysyl-[protein] + tRNA(Leu) + H(+)</text>
        <dbReference type="Rhea" id="RHEA:12340"/>
        <dbReference type="Rhea" id="RHEA-COMP:9613"/>
        <dbReference type="Rhea" id="RHEA-COMP:9622"/>
        <dbReference type="Rhea" id="RHEA-COMP:12670"/>
        <dbReference type="Rhea" id="RHEA-COMP:12671"/>
        <dbReference type="ChEBI" id="CHEBI:15378"/>
        <dbReference type="ChEBI" id="CHEBI:65249"/>
        <dbReference type="ChEBI" id="CHEBI:78442"/>
        <dbReference type="ChEBI" id="CHEBI:78494"/>
        <dbReference type="ChEBI" id="CHEBI:133043"/>
        <dbReference type="EC" id="2.3.2.6"/>
    </reaction>
</comment>
<keyword evidence="17" id="KW-1185">Reference proteome</keyword>
<evidence type="ECO:0000256" key="7">
    <source>
        <dbReference type="ARBA" id="ARBA00051538"/>
    </source>
</evidence>
<name>A0A2N8ZCK0_9VIBR</name>
<accession>A0A2N8ZCK0</accession>
<dbReference type="Gene3D" id="3.30.70.3550">
    <property type="entry name" value="Leucyl/phenylalanyl-tRNA-protein transferase, N-terminal domain"/>
    <property type="match status" value="1"/>
</dbReference>
<evidence type="ECO:0000256" key="2">
    <source>
        <dbReference type="ARBA" id="ARBA00022490"/>
    </source>
</evidence>
<evidence type="ECO:0000256" key="12">
    <source>
        <dbReference type="ARBA" id="ARBA00077136"/>
    </source>
</evidence>
<keyword evidence="2 15" id="KW-0963">Cytoplasm</keyword>
<evidence type="ECO:0000256" key="13">
    <source>
        <dbReference type="ARBA" id="ARBA00077165"/>
    </source>
</evidence>
<dbReference type="Pfam" id="PF03588">
    <property type="entry name" value="Leu_Phe_trans"/>
    <property type="match status" value="1"/>
</dbReference>
<comment type="catalytic activity">
    <reaction evidence="6 15">
        <text>N-terminal L-arginyl-[protein] + L-leucyl-tRNA(Leu) = N-terminal L-leucyl-L-arginyl-[protein] + tRNA(Leu) + H(+)</text>
        <dbReference type="Rhea" id="RHEA:50416"/>
        <dbReference type="Rhea" id="RHEA-COMP:9613"/>
        <dbReference type="Rhea" id="RHEA-COMP:9622"/>
        <dbReference type="Rhea" id="RHEA-COMP:12672"/>
        <dbReference type="Rhea" id="RHEA-COMP:12673"/>
        <dbReference type="ChEBI" id="CHEBI:15378"/>
        <dbReference type="ChEBI" id="CHEBI:64719"/>
        <dbReference type="ChEBI" id="CHEBI:78442"/>
        <dbReference type="ChEBI" id="CHEBI:78494"/>
        <dbReference type="ChEBI" id="CHEBI:133044"/>
        <dbReference type="EC" id="2.3.2.6"/>
    </reaction>
</comment>
<dbReference type="HAMAP" id="MF_00688">
    <property type="entry name" value="Leu_Phe_trans"/>
    <property type="match status" value="1"/>
</dbReference>
<comment type="subcellular location">
    <subcellularLocation>
        <location evidence="1 15">Cytoplasm</location>
    </subcellularLocation>
</comment>
<dbReference type="GO" id="GO:0008914">
    <property type="term" value="F:leucyl-tRNA--protein transferase activity"/>
    <property type="evidence" value="ECO:0007669"/>
    <property type="project" value="UniProtKB-UniRule"/>
</dbReference>
<dbReference type="SUPFAM" id="SSF55729">
    <property type="entry name" value="Acyl-CoA N-acyltransferases (Nat)"/>
    <property type="match status" value="1"/>
</dbReference>
<evidence type="ECO:0000256" key="14">
    <source>
        <dbReference type="ARBA" id="ARBA00083640"/>
    </source>
</evidence>
<organism evidence="16 17">
    <name type="scientific">Vibrio tapetis subsp. tapetis</name>
    <dbReference type="NCBI Taxonomy" id="1671868"/>
    <lineage>
        <taxon>Bacteria</taxon>
        <taxon>Pseudomonadati</taxon>
        <taxon>Pseudomonadota</taxon>
        <taxon>Gammaproteobacteria</taxon>
        <taxon>Vibrionales</taxon>
        <taxon>Vibrionaceae</taxon>
        <taxon>Vibrio</taxon>
    </lineage>
</organism>
<dbReference type="OrthoDB" id="9790282at2"/>
<protein>
    <recommendedName>
        <fullName evidence="11 15">Leucyl/phenylalanyl-tRNA--protein transferase</fullName>
        <ecNumber evidence="10 15">2.3.2.6</ecNumber>
    </recommendedName>
    <alternativeName>
        <fullName evidence="12 15">L/F-transferase</fullName>
    </alternativeName>
    <alternativeName>
        <fullName evidence="13 15">Leucyltransferase</fullName>
    </alternativeName>
    <alternativeName>
        <fullName evidence="14 15">Phenyalanyltransferase</fullName>
    </alternativeName>
</protein>
<evidence type="ECO:0000256" key="8">
    <source>
        <dbReference type="ARBA" id="ARBA00054043"/>
    </source>
</evidence>
<reference evidence="16 17" key="1">
    <citation type="submission" date="2017-10" db="EMBL/GenBank/DDBJ databases">
        <authorList>
            <person name="Banno H."/>
            <person name="Chua N.-H."/>
        </authorList>
    </citation>
    <scope>NUCLEOTIDE SEQUENCE [LARGE SCALE GENOMIC DNA]</scope>
    <source>
        <strain evidence="16">Vibrio tapetis CECT4600</strain>
    </source>
</reference>
<evidence type="ECO:0000256" key="3">
    <source>
        <dbReference type="ARBA" id="ARBA00022679"/>
    </source>
</evidence>
<evidence type="ECO:0000256" key="5">
    <source>
        <dbReference type="ARBA" id="ARBA00050607"/>
    </source>
</evidence>
<keyword evidence="3 15" id="KW-0808">Transferase</keyword>
<evidence type="ECO:0000256" key="1">
    <source>
        <dbReference type="ARBA" id="ARBA00004496"/>
    </source>
</evidence>
<dbReference type="EC" id="2.3.2.6" evidence="10 15"/>
<dbReference type="PANTHER" id="PTHR30098:SF2">
    <property type="entry name" value="LEUCYL_PHENYLALANYL-TRNA--PROTEIN TRANSFERASE"/>
    <property type="match status" value="1"/>
</dbReference>
<comment type="similarity">
    <text evidence="9 15">Belongs to the L/F-transferase family.</text>
</comment>
<dbReference type="Proteomes" id="UP000235828">
    <property type="component" value="Chromosome A"/>
</dbReference>
<evidence type="ECO:0000313" key="17">
    <source>
        <dbReference type="Proteomes" id="UP000235828"/>
    </source>
</evidence>
<dbReference type="InterPro" id="IPR004616">
    <property type="entry name" value="Leu/Phe-tRNA_Trfase"/>
</dbReference>
<gene>
    <name evidence="15 16" type="primary">aat</name>
    <name evidence="16" type="ORF">VTAP4600_A1650</name>
</gene>
<evidence type="ECO:0000313" key="16">
    <source>
        <dbReference type="EMBL" id="SON49629.1"/>
    </source>
</evidence>
<dbReference type="NCBIfam" id="TIGR00667">
    <property type="entry name" value="aat"/>
    <property type="match status" value="1"/>
</dbReference>
<comment type="catalytic activity">
    <reaction evidence="5 15">
        <text>L-phenylalanyl-tRNA(Phe) + an N-terminal L-alpha-aminoacyl-[protein] = an N-terminal L-phenylalanyl-L-alpha-aminoacyl-[protein] + tRNA(Phe)</text>
        <dbReference type="Rhea" id="RHEA:43632"/>
        <dbReference type="Rhea" id="RHEA-COMP:9668"/>
        <dbReference type="Rhea" id="RHEA-COMP:9699"/>
        <dbReference type="Rhea" id="RHEA-COMP:10636"/>
        <dbReference type="Rhea" id="RHEA-COMP:10637"/>
        <dbReference type="ChEBI" id="CHEBI:78442"/>
        <dbReference type="ChEBI" id="CHEBI:78531"/>
        <dbReference type="ChEBI" id="CHEBI:78597"/>
        <dbReference type="ChEBI" id="CHEBI:83561"/>
        <dbReference type="EC" id="2.3.2.6"/>
    </reaction>
</comment>
<evidence type="ECO:0000256" key="11">
    <source>
        <dbReference type="ARBA" id="ARBA00074372"/>
    </source>
</evidence>
<evidence type="ECO:0000256" key="9">
    <source>
        <dbReference type="ARBA" id="ARBA00061535"/>
    </source>
</evidence>
<dbReference type="PANTHER" id="PTHR30098">
    <property type="entry name" value="LEUCYL/PHENYLALANYL-TRNA--PROTEIN TRANSFERASE"/>
    <property type="match status" value="1"/>
</dbReference>
<dbReference type="GO" id="GO:0030163">
    <property type="term" value="P:protein catabolic process"/>
    <property type="evidence" value="ECO:0007669"/>
    <property type="project" value="UniProtKB-UniRule"/>
</dbReference>
<keyword evidence="4 15" id="KW-0012">Acyltransferase</keyword>
<evidence type="ECO:0000256" key="4">
    <source>
        <dbReference type="ARBA" id="ARBA00023315"/>
    </source>
</evidence>
<evidence type="ECO:0000256" key="10">
    <source>
        <dbReference type="ARBA" id="ARBA00066767"/>
    </source>
</evidence>
<dbReference type="KEGG" id="vta:A1650"/>
<proteinExistence type="inferred from homology"/>
<dbReference type="FunFam" id="3.40.630.70:FF:000001">
    <property type="entry name" value="Leucyl/phenylalanyl-tRNA--protein transferase"/>
    <property type="match status" value="1"/>
</dbReference>
<dbReference type="FunFam" id="3.30.70.3550:FF:000001">
    <property type="entry name" value="Leucyl/phenylalanyl-tRNA--protein transferase"/>
    <property type="match status" value="1"/>
</dbReference>
<evidence type="ECO:0000256" key="15">
    <source>
        <dbReference type="HAMAP-Rule" id="MF_00688"/>
    </source>
</evidence>